<accession>A0A368DYG6</accession>
<keyword evidence="1" id="KW-1133">Transmembrane helix</keyword>
<dbReference type="Pfam" id="PF02698">
    <property type="entry name" value="DUF218"/>
    <property type="match status" value="1"/>
</dbReference>
<dbReference type="GO" id="GO:0000270">
    <property type="term" value="P:peptidoglycan metabolic process"/>
    <property type="evidence" value="ECO:0007669"/>
    <property type="project" value="TreeGrafter"/>
</dbReference>
<evidence type="ECO:0000313" key="3">
    <source>
        <dbReference type="EMBL" id="RCL76902.1"/>
    </source>
</evidence>
<evidence type="ECO:0000313" key="4">
    <source>
        <dbReference type="Proteomes" id="UP000252132"/>
    </source>
</evidence>
<dbReference type="InterPro" id="IPR003848">
    <property type="entry name" value="DUF218"/>
</dbReference>
<feature type="transmembrane region" description="Helical" evidence="1">
    <location>
        <begin position="12"/>
        <end position="34"/>
    </location>
</feature>
<dbReference type="InterPro" id="IPR051599">
    <property type="entry name" value="Cell_Envelope_Assoc"/>
</dbReference>
<dbReference type="CDD" id="cd06259">
    <property type="entry name" value="YdcF-like"/>
    <property type="match status" value="1"/>
</dbReference>
<dbReference type="Proteomes" id="UP000252132">
    <property type="component" value="Unassembled WGS sequence"/>
</dbReference>
<dbReference type="GO" id="GO:0005886">
    <property type="term" value="C:plasma membrane"/>
    <property type="evidence" value="ECO:0007669"/>
    <property type="project" value="TreeGrafter"/>
</dbReference>
<dbReference type="PANTHER" id="PTHR30336">
    <property type="entry name" value="INNER MEMBRANE PROTEIN, PROBABLE PERMEASE"/>
    <property type="match status" value="1"/>
</dbReference>
<proteinExistence type="predicted"/>
<evidence type="ECO:0000256" key="1">
    <source>
        <dbReference type="SAM" id="Phobius"/>
    </source>
</evidence>
<dbReference type="AlphaFoldDB" id="A0A368DYG6"/>
<dbReference type="GO" id="GO:0043164">
    <property type="term" value="P:Gram-negative-bacterium-type cell wall biogenesis"/>
    <property type="evidence" value="ECO:0007669"/>
    <property type="project" value="TreeGrafter"/>
</dbReference>
<dbReference type="EMBL" id="QOQF01000015">
    <property type="protein sequence ID" value="RCL76902.1"/>
    <property type="molecule type" value="Genomic_DNA"/>
</dbReference>
<keyword evidence="1" id="KW-0472">Membrane</keyword>
<organism evidence="3 4">
    <name type="scientific">PS1 clade bacterium</name>
    <dbReference type="NCBI Taxonomy" id="2175152"/>
    <lineage>
        <taxon>Bacteria</taxon>
        <taxon>Pseudomonadati</taxon>
        <taxon>Pseudomonadota</taxon>
        <taxon>Alphaproteobacteria</taxon>
        <taxon>PS1 clade</taxon>
    </lineage>
</organism>
<name>A0A368DYG6_9PROT</name>
<protein>
    <submittedName>
        <fullName evidence="3">YdcF family protein</fullName>
    </submittedName>
</protein>
<comment type="caution">
    <text evidence="3">The sequence shown here is derived from an EMBL/GenBank/DDBJ whole genome shotgun (WGS) entry which is preliminary data.</text>
</comment>
<sequence>MKLDQPRENRLWLSALLYIALGLAVLFVISFLLFAQGRRYDAINAPEKPSADGIVILTGMSDERIRQGLALLGEGYAKRALVSGVHKSADMDKILSFAEFDVAKISCCVDLDYRATNTVGNAGETAMWVRVHGYRSIIMVTSTHHIPRSLIELRRVIPNVFIHPYPVNAPGVQIQSWWRYPGTLGLLLGEYVRYLLSLFDLTGDHMVLS</sequence>
<evidence type="ECO:0000259" key="2">
    <source>
        <dbReference type="Pfam" id="PF02698"/>
    </source>
</evidence>
<keyword evidence="1" id="KW-0812">Transmembrane</keyword>
<reference evidence="3 4" key="1">
    <citation type="journal article" date="2018" name="Microbiome">
        <title>Fine metagenomic profile of the Mediterranean stratified and mixed water columns revealed by assembly and recruitment.</title>
        <authorList>
            <person name="Haro-Moreno J.M."/>
            <person name="Lopez-Perez M."/>
            <person name="De La Torre J.R."/>
            <person name="Picazo A."/>
            <person name="Camacho A."/>
            <person name="Rodriguez-Valera F."/>
        </authorList>
    </citation>
    <scope>NUCLEOTIDE SEQUENCE [LARGE SCALE GENOMIC DNA]</scope>
    <source>
        <strain evidence="3">MED-G55</strain>
    </source>
</reference>
<feature type="domain" description="DUF218" evidence="2">
    <location>
        <begin position="52"/>
        <end position="173"/>
    </location>
</feature>
<dbReference type="PANTHER" id="PTHR30336:SF4">
    <property type="entry name" value="ENVELOPE BIOGENESIS FACTOR ELYC"/>
    <property type="match status" value="1"/>
</dbReference>
<gene>
    <name evidence="3" type="ORF">DBW69_04705</name>
</gene>